<dbReference type="CDD" id="cd01948">
    <property type="entry name" value="EAL"/>
    <property type="match status" value="1"/>
</dbReference>
<feature type="domain" description="EAL" evidence="1">
    <location>
        <begin position="180"/>
        <end position="426"/>
    </location>
</feature>
<reference evidence="2 3" key="1">
    <citation type="submission" date="2015-02" db="EMBL/GenBank/DDBJ databases">
        <title>Complete genome sequence of Kangiella geojedonensis strain YCS-5T.</title>
        <authorList>
            <person name="Kim K.M."/>
        </authorList>
    </citation>
    <scope>NUCLEOTIDE SEQUENCE [LARGE SCALE GENOMIC DNA]</scope>
    <source>
        <strain evidence="2 3">YCS-5</strain>
    </source>
</reference>
<dbReference type="STRING" id="914150.TQ33_1550"/>
<protein>
    <submittedName>
        <fullName evidence="2">Diguanylate phosphodiesterase</fullName>
    </submittedName>
</protein>
<dbReference type="AlphaFoldDB" id="A0A0F6RD01"/>
<dbReference type="PROSITE" id="PS50883">
    <property type="entry name" value="EAL"/>
    <property type="match status" value="1"/>
</dbReference>
<dbReference type="PANTHER" id="PTHR33121">
    <property type="entry name" value="CYCLIC DI-GMP PHOSPHODIESTERASE PDEF"/>
    <property type="match status" value="1"/>
</dbReference>
<gene>
    <name evidence="2" type="ORF">TQ33_1550</name>
</gene>
<dbReference type="EMBL" id="CP010975">
    <property type="protein sequence ID" value="AKE52496.1"/>
    <property type="molecule type" value="Genomic_DNA"/>
</dbReference>
<dbReference type="InterPro" id="IPR003018">
    <property type="entry name" value="GAF"/>
</dbReference>
<sequence length="427" mass="47880">MDSETDSTNSNAVNLDFLKGFFDLSLNSLDDDWTDLVQKLLNSLRLHLNMEVAFLSEFVNGKRRFKIISQANHSNIQVGDEDSLEDSYCFHIVQNHLPQLIKSTTQHKITRELEVTETLNIGSYIGVPVVLTDGKTYGTLCAFKGVSDSRLNQKDLAYVKVLADISATIIEIQKSHASQDSQLKSELKKIIDSNDDFTVKLHPIVDLNTGQVSGYEALSRIKSGSEEWPPDKFFESAVYVGLSEQATQKVLLAAKNALSVIPRDTNFYINITPDLLAKESFVASIQNSDFPLNQLVLEITEHSLIDDYHAVSQLLSPLREKGMRVAVDDAGAGYSSLRHVIALSPDIVKLDMTLTQNIYRNQTKQSLIKALKSFAKDRNFELVAEGIETPQELKTLQNIGINYGQGYLFDKPQYADYFIGKQKYDIK</sequence>
<accession>A0A0F6RD01</accession>
<dbReference type="InterPro" id="IPR035919">
    <property type="entry name" value="EAL_sf"/>
</dbReference>
<dbReference type="SUPFAM" id="SSF141868">
    <property type="entry name" value="EAL domain-like"/>
    <property type="match status" value="1"/>
</dbReference>
<proteinExistence type="predicted"/>
<evidence type="ECO:0000259" key="1">
    <source>
        <dbReference type="PROSITE" id="PS50883"/>
    </source>
</evidence>
<dbReference type="SMART" id="SM00052">
    <property type="entry name" value="EAL"/>
    <property type="match status" value="1"/>
</dbReference>
<organism evidence="2 3">
    <name type="scientific">Kangiella geojedonensis</name>
    <dbReference type="NCBI Taxonomy" id="914150"/>
    <lineage>
        <taxon>Bacteria</taxon>
        <taxon>Pseudomonadati</taxon>
        <taxon>Pseudomonadota</taxon>
        <taxon>Gammaproteobacteria</taxon>
        <taxon>Kangiellales</taxon>
        <taxon>Kangiellaceae</taxon>
        <taxon>Kangiella</taxon>
    </lineage>
</organism>
<dbReference type="InterPro" id="IPR029016">
    <property type="entry name" value="GAF-like_dom_sf"/>
</dbReference>
<name>A0A0F6RD01_9GAMM</name>
<dbReference type="SMART" id="SM00065">
    <property type="entry name" value="GAF"/>
    <property type="match status" value="1"/>
</dbReference>
<dbReference type="RefSeq" id="WP_052735250.1">
    <property type="nucleotide sequence ID" value="NZ_CP010975.1"/>
</dbReference>
<dbReference type="Pfam" id="PF00563">
    <property type="entry name" value="EAL"/>
    <property type="match status" value="1"/>
</dbReference>
<dbReference type="HOGENOM" id="CLU_000445_145_0_6"/>
<dbReference type="OrthoDB" id="1673646at2"/>
<dbReference type="GO" id="GO:0071111">
    <property type="term" value="F:cyclic-guanylate-specific phosphodiesterase activity"/>
    <property type="evidence" value="ECO:0007669"/>
    <property type="project" value="InterPro"/>
</dbReference>
<dbReference type="KEGG" id="kge:TQ33_1550"/>
<dbReference type="InterPro" id="IPR050706">
    <property type="entry name" value="Cyclic-di-GMP_PDE-like"/>
</dbReference>
<dbReference type="SUPFAM" id="SSF55781">
    <property type="entry name" value="GAF domain-like"/>
    <property type="match status" value="1"/>
</dbReference>
<dbReference type="Gene3D" id="3.30.450.40">
    <property type="match status" value="1"/>
</dbReference>
<evidence type="ECO:0000313" key="2">
    <source>
        <dbReference type="EMBL" id="AKE52496.1"/>
    </source>
</evidence>
<dbReference type="InterPro" id="IPR001633">
    <property type="entry name" value="EAL_dom"/>
</dbReference>
<dbReference type="Pfam" id="PF01590">
    <property type="entry name" value="GAF"/>
    <property type="match status" value="1"/>
</dbReference>
<evidence type="ECO:0000313" key="3">
    <source>
        <dbReference type="Proteomes" id="UP000034071"/>
    </source>
</evidence>
<dbReference type="Gene3D" id="3.20.20.450">
    <property type="entry name" value="EAL domain"/>
    <property type="match status" value="1"/>
</dbReference>
<dbReference type="PANTHER" id="PTHR33121:SF76">
    <property type="entry name" value="SIGNALING PROTEIN"/>
    <property type="match status" value="1"/>
</dbReference>
<dbReference type="Proteomes" id="UP000034071">
    <property type="component" value="Chromosome"/>
</dbReference>
<keyword evidence="3" id="KW-1185">Reference proteome</keyword>